<evidence type="ECO:0000313" key="1">
    <source>
        <dbReference type="EMBL" id="OGW97208.1"/>
    </source>
</evidence>
<dbReference type="AlphaFoldDB" id="A0A1G1KW91"/>
<dbReference type="InterPro" id="IPR011051">
    <property type="entry name" value="RmlC_Cupin_sf"/>
</dbReference>
<comment type="caution">
    <text evidence="1">The sequence shown here is derived from an EMBL/GenBank/DDBJ whole genome shotgun (WGS) entry which is preliminary data.</text>
</comment>
<reference evidence="1 2" key="1">
    <citation type="journal article" date="2016" name="Nat. Commun.">
        <title>Thousands of microbial genomes shed light on interconnected biogeochemical processes in an aquifer system.</title>
        <authorList>
            <person name="Anantharaman K."/>
            <person name="Brown C.T."/>
            <person name="Hug L.A."/>
            <person name="Sharon I."/>
            <person name="Castelle C.J."/>
            <person name="Probst A.J."/>
            <person name="Thomas B.C."/>
            <person name="Singh A."/>
            <person name="Wilkins M.J."/>
            <person name="Karaoz U."/>
            <person name="Brodie E.L."/>
            <person name="Williams K.H."/>
            <person name="Hubbard S.S."/>
            <person name="Banfield J.F."/>
        </authorList>
    </citation>
    <scope>NUCLEOTIDE SEQUENCE [LARGE SCALE GENOMIC DNA]</scope>
</reference>
<sequence>MDFAKQIKMNWSTLKSIENDHQKATTVENLERCAKPLGLDIDQMILSGRERDPANCFILKKTDPTPTKGVRTRKALPPEWNKSIRFDFNTFDLTPISPPIATQKDFFAAKIVLPPKRSMENMVLGVHHQVMGIISNGFNIRISYAGTETVATTNQAFALDGYFPHTITNEDEDTSAIIYFVTKFPDFEHTRIVHEPSFQWSPAIDIAAGVKKVQRYKSERKDRSISVQHLADLTDNLDAIQLRKLMRIKKDSSVIYWDKIEDLLGGTGITMKDFLAWCHHGEKQNISVATPTARAVIDYMSFYSLKIYSVIPPRINPHYFIGELMIDGKNNLPRKRWEREDNAMIAVCVMEGDLEIKIGTYRNPLMLTKGESIYFDGNLGYSLSNISEPQVRIFLATYPAIRF</sequence>
<dbReference type="Proteomes" id="UP000178187">
    <property type="component" value="Unassembled WGS sequence"/>
</dbReference>
<organism evidence="1 2">
    <name type="scientific">Candidatus Danuiimicrobium aquiferis</name>
    <dbReference type="NCBI Taxonomy" id="1801832"/>
    <lineage>
        <taxon>Bacteria</taxon>
        <taxon>Pseudomonadati</taxon>
        <taxon>Candidatus Omnitrophota</taxon>
        <taxon>Candidatus Danuiimicrobium</taxon>
    </lineage>
</organism>
<name>A0A1G1KW91_9BACT</name>
<dbReference type="EMBL" id="MHFR01000043">
    <property type="protein sequence ID" value="OGW97208.1"/>
    <property type="molecule type" value="Genomic_DNA"/>
</dbReference>
<protein>
    <submittedName>
        <fullName evidence="1">Uncharacterized protein</fullName>
    </submittedName>
</protein>
<dbReference type="SUPFAM" id="SSF51182">
    <property type="entry name" value="RmlC-like cupins"/>
    <property type="match status" value="1"/>
</dbReference>
<accession>A0A1G1KW91</accession>
<evidence type="ECO:0000313" key="2">
    <source>
        <dbReference type="Proteomes" id="UP000178187"/>
    </source>
</evidence>
<proteinExistence type="predicted"/>
<gene>
    <name evidence="1" type="ORF">A3G33_08515</name>
</gene>